<proteinExistence type="predicted"/>
<feature type="compositionally biased region" description="Pro residues" evidence="1">
    <location>
        <begin position="1"/>
        <end position="13"/>
    </location>
</feature>
<name>A0A9X4NVG2_9BURK</name>
<organism evidence="2 3">
    <name type="scientific">Hydrogenophaga taeniospiralis CCUG 15921</name>
    <dbReference type="NCBI Taxonomy" id="1281780"/>
    <lineage>
        <taxon>Bacteria</taxon>
        <taxon>Pseudomonadati</taxon>
        <taxon>Pseudomonadota</taxon>
        <taxon>Betaproteobacteria</taxon>
        <taxon>Burkholderiales</taxon>
        <taxon>Comamonadaceae</taxon>
        <taxon>Hydrogenophaga</taxon>
    </lineage>
</organism>
<feature type="region of interest" description="Disordered" evidence="1">
    <location>
        <begin position="1"/>
        <end position="22"/>
    </location>
</feature>
<evidence type="ECO:0000313" key="2">
    <source>
        <dbReference type="EMBL" id="MDG5977121.1"/>
    </source>
</evidence>
<evidence type="ECO:0000313" key="3">
    <source>
        <dbReference type="Proteomes" id="UP001152876"/>
    </source>
</evidence>
<gene>
    <name evidence="2" type="ORF">H010_17798</name>
</gene>
<dbReference type="AlphaFoldDB" id="A0A9X4NVG2"/>
<protein>
    <submittedName>
        <fullName evidence="2">Uncharacterized protein</fullName>
    </submittedName>
</protein>
<evidence type="ECO:0000256" key="1">
    <source>
        <dbReference type="SAM" id="MobiDB-lite"/>
    </source>
</evidence>
<dbReference type="RefSeq" id="WP_068175440.1">
    <property type="nucleotide sequence ID" value="NZ_AOGK01000017.1"/>
</dbReference>
<accession>A0A9X4NVG2</accession>
<comment type="caution">
    <text evidence="2">The sequence shown here is derived from an EMBL/GenBank/DDBJ whole genome shotgun (WGS) entry which is preliminary data.</text>
</comment>
<dbReference type="EMBL" id="AOGK01000017">
    <property type="protein sequence ID" value="MDG5977121.1"/>
    <property type="molecule type" value="Genomic_DNA"/>
</dbReference>
<dbReference type="OrthoDB" id="7582564at2"/>
<keyword evidence="3" id="KW-1185">Reference proteome</keyword>
<dbReference type="Proteomes" id="UP001152876">
    <property type="component" value="Unassembled WGS sequence"/>
</dbReference>
<sequence>MPKPLHPTAPAQPTPSDEPALTNTELVQLRMRVIALENMVVALLADATPQQQALAREMAGYISPRPGYTPHALTLHAAGQMRNLVDRADRYQPMQAG</sequence>
<reference evidence="2" key="1">
    <citation type="submission" date="2013-01" db="EMBL/GenBank/DDBJ databases">
        <title>Genome draft of Hydrogenophaga taeniospiralis 2K1.</title>
        <authorList>
            <person name="Gomila M."/>
            <person name="Lalucat J."/>
        </authorList>
    </citation>
    <scope>NUCLEOTIDE SEQUENCE</scope>
    <source>
        <strain evidence="2">CCUG 15921</strain>
    </source>
</reference>